<evidence type="ECO:0000256" key="1">
    <source>
        <dbReference type="ARBA" id="ARBA00010547"/>
    </source>
</evidence>
<name>A0A3M7SFI7_BRAPC</name>
<comment type="similarity">
    <text evidence="1">Belongs to the APC1 family.</text>
</comment>
<dbReference type="Pfam" id="PF13202">
    <property type="entry name" value="EF-hand_5"/>
    <property type="match status" value="1"/>
</dbReference>
<keyword evidence="10" id="KW-1185">Reference proteome</keyword>
<gene>
    <name evidence="9" type="ORF">BpHYR1_013435</name>
</gene>
<dbReference type="PROSITE" id="PS50222">
    <property type="entry name" value="EF_HAND_2"/>
    <property type="match status" value="1"/>
</dbReference>
<dbReference type="PANTHER" id="PTHR12827">
    <property type="entry name" value="MEIOTIC CHECKPOINT REGULATOR TSG24 FAMILY MEMBER"/>
    <property type="match status" value="1"/>
</dbReference>
<dbReference type="GO" id="GO:0051301">
    <property type="term" value="P:cell division"/>
    <property type="evidence" value="ECO:0007669"/>
    <property type="project" value="UniProtKB-KW"/>
</dbReference>
<keyword evidence="6" id="KW-0131">Cell cycle</keyword>
<accession>A0A3M7SFI7</accession>
<evidence type="ECO:0000256" key="2">
    <source>
        <dbReference type="ARBA" id="ARBA00022618"/>
    </source>
</evidence>
<reference evidence="9 10" key="1">
    <citation type="journal article" date="2018" name="Sci. Rep.">
        <title>Genomic signatures of local adaptation to the degree of environmental predictability in rotifers.</title>
        <authorList>
            <person name="Franch-Gras L."/>
            <person name="Hahn C."/>
            <person name="Garcia-Roger E.M."/>
            <person name="Carmona M.J."/>
            <person name="Serra M."/>
            <person name="Gomez A."/>
        </authorList>
    </citation>
    <scope>NUCLEOTIDE SEQUENCE [LARGE SCALE GENOMIC DNA]</scope>
    <source>
        <strain evidence="9">HYR1</strain>
    </source>
</reference>
<evidence type="ECO:0000256" key="4">
    <source>
        <dbReference type="ARBA" id="ARBA00022776"/>
    </source>
</evidence>
<dbReference type="SUPFAM" id="SSF47473">
    <property type="entry name" value="EF-hand"/>
    <property type="match status" value="1"/>
</dbReference>
<dbReference type="InterPro" id="IPR046794">
    <property type="entry name" value="Apc1_MidN"/>
</dbReference>
<dbReference type="GO" id="GO:0005509">
    <property type="term" value="F:calcium ion binding"/>
    <property type="evidence" value="ECO:0007669"/>
    <property type="project" value="InterPro"/>
</dbReference>
<dbReference type="GO" id="GO:0060090">
    <property type="term" value="F:molecular adaptor activity"/>
    <property type="evidence" value="ECO:0007669"/>
    <property type="project" value="TreeGrafter"/>
</dbReference>
<evidence type="ECO:0000256" key="5">
    <source>
        <dbReference type="ARBA" id="ARBA00022837"/>
    </source>
</evidence>
<evidence type="ECO:0000256" key="6">
    <source>
        <dbReference type="ARBA" id="ARBA00023306"/>
    </source>
</evidence>
<dbReference type="OrthoDB" id="26401at2759"/>
<dbReference type="STRING" id="10195.A0A3M7SFI7"/>
<feature type="domain" description="EF-hand" evidence="8">
    <location>
        <begin position="2639"/>
        <end position="2669"/>
    </location>
</feature>
<evidence type="ECO:0000313" key="10">
    <source>
        <dbReference type="Proteomes" id="UP000276133"/>
    </source>
</evidence>
<dbReference type="PROSITE" id="PS00018">
    <property type="entry name" value="EF_HAND_1"/>
    <property type="match status" value="1"/>
</dbReference>
<keyword evidence="2" id="KW-0132">Cell division</keyword>
<dbReference type="Pfam" id="PF20518">
    <property type="entry name" value="Apc1_MidN"/>
    <property type="match status" value="1"/>
</dbReference>
<keyword evidence="5" id="KW-0106">Calcium</keyword>
<keyword evidence="3" id="KW-0677">Repeat</keyword>
<dbReference type="GO" id="GO:0031145">
    <property type="term" value="P:anaphase-promoting complex-dependent catabolic process"/>
    <property type="evidence" value="ECO:0007669"/>
    <property type="project" value="TreeGrafter"/>
</dbReference>
<dbReference type="InterPro" id="IPR018247">
    <property type="entry name" value="EF_Hand_1_Ca_BS"/>
</dbReference>
<dbReference type="InterPro" id="IPR002048">
    <property type="entry name" value="EF_hand_dom"/>
</dbReference>
<organism evidence="9 10">
    <name type="scientific">Brachionus plicatilis</name>
    <name type="common">Marine rotifer</name>
    <name type="synonym">Brachionus muelleri</name>
    <dbReference type="NCBI Taxonomy" id="10195"/>
    <lineage>
        <taxon>Eukaryota</taxon>
        <taxon>Metazoa</taxon>
        <taxon>Spiralia</taxon>
        <taxon>Gnathifera</taxon>
        <taxon>Rotifera</taxon>
        <taxon>Eurotatoria</taxon>
        <taxon>Monogononta</taxon>
        <taxon>Pseudotrocha</taxon>
        <taxon>Ploima</taxon>
        <taxon>Brachionidae</taxon>
        <taxon>Brachionus</taxon>
    </lineage>
</organism>
<feature type="compositionally biased region" description="Polar residues" evidence="7">
    <location>
        <begin position="920"/>
        <end position="943"/>
    </location>
</feature>
<dbReference type="GO" id="GO:0005680">
    <property type="term" value="C:anaphase-promoting complex"/>
    <property type="evidence" value="ECO:0007669"/>
    <property type="project" value="InterPro"/>
</dbReference>
<sequence>MIVISHPWEFVPKGSSSQLISHNLIGTSTSQTINHKTDATIPSAQGQKSESIEPKMSHPQFYLHKSHLNRFYSNQNLSQPGRESLPEDNNSSISEISFAYLHKSPMMSNFNFDFSQNEKWHLKQVNEFCEAEVYIRDNRVILSYGVDNESKCIRRTFTFDSLVIDSNWFNFKTDTDTNVLNDCLCVFESQKIHVYAPNGSDYHVPLPFKLKNCWKIPDGILIERYADSGSASYFRPNHSNQVFFTLNNPLNEIKPILCKNSSNENKGYFLRENSKQLIVDVIEPLNLVLVFSVLNNVHSIYRISENISEDSEVVNNLLNGTIAHQNEPLDTTQPNNIQHQAQNLNTSSLVTPLPTRPESNTSCLSLSVNQSKKRLSVSPIISTYSFYNKLNVNSPLVASSNTTVTTTTTSTITTTTVQSGVQTSATTNLMSAHQHFFQRNFSPMATLSRSPSCSSSPAINAVRRSSVYQPVHRGSICQSANCLSVNPPSSNNLMTPLLEANHHSSHFRTPLNINQQNTPLNIKRSFNFTFLNNTSINLMNHSDFVPNEPLYERSQPDYCFESIWTEPTIVAGDSSMNEKATKFFQIHDLYNQKFVCYLMPAKCQLRCLKIEHCQENDTVATTNQLSYIAARDAVFVNDRNLMVIIDSQGSLFVYSGMTKLCKLQLHNIIWSNPFSHMKKSELFQSPIITPIKSKLFSKPSFFQPNVSSNEILQTSIDESSSHVFKTPKNCSSVPSKMLSSSVGKVLHQQHEYKALLDPTGSHFNVRLSDNRLLRVNLAEPSSCKLVNLCLEGFKHTLNKDLYYEIVQQWSIHRFNMGESIKNQLSLFLYLILNLCGCFDMNKIEQDIPFLSINKPRRAESGPIDQMGECDEQSKRAKCSVDEACDEDWQFMISDPLFQKFMQSEKNLNEFDIRPSDVDTEQTQTPNRPSTDNLKTPASQFSRQKRSISSTLSAAYPASTGSGGSGGILYSYIKNILYTLHLIYEEVKLYRSLSQYYEDLVQVLYVLASEIGLGLYMSYYEMDCPNLLRFKYKKSPSVLVTQTAASKSSVGYLIQQEPPSLIKFLSDLLTQKSVSQPFPVIESVTKRIVRTIKIFGIINLCHNEKDTLDYEEFIDQCFFKINFSGFQPSNQHEPHPYPGYNLKFKFVHGQANLCENIFSKCLEMGLCSLNEIYDYPLFVLFPILESIKWSRDNACFTWPSFAFDLIGRNDLAILKSNSDALNKQNESNNDSENEELHVYNQSKLVSAALNKNFVRPNQSELNLCLNVNQNIKKDDEDGMEHMVNLETLKCRFNEDLRIKELRTCLQTTRPIQIKLNQGPDVSDHDFLEEEEKFLSCICVRTMALPIGRGIFTLHTVNPIPTEPILVPELNLKGKSLTKKTTIDLTRVEVPANMTNWPLFHNGVAAGLTINAQAKDLSSSWIKSHLAKNFELTNEQAGFLYGLGLTGHLASFSMLNIHDALTRRHDLTNIAILIGLAASKIGSMDLSVTRLISMHIRSLMPPVEIELETPYNIQIAALLSLGLVYVKTGNKHMSYVLLKEIGRLPANDADKDLNSLDREAYSLTAGLALGLILLEKGKKSLTIMDSTFTDELYHYMVGGHREKDNLSGYSNNFAAHNPNQSSEVSGSNFKASNSSYIREGESINTNVTCPGATIALGLIYFNSCDKLISEWFAPPDSAFLLDSIRPDFLLLRTLSRNLIMWKYVVPTQEWLVGQLSNLLKANVRNDKFLNEKFAHLIKAEEIRKSTHRKNVPSKKEKSDSECELIDDIHDNTDEDDNVVVDRDRKKKKHLLGDLIQFDDVENEDFFDDIEIINTKKTKNNKNVDDEEFEDLGSQFDTNSSDSNGSNSAIDDETRIEAFRHIIAGACMSIGLKFAGTFNNDAYKTLLFWANYFTDLADTKLSTENCLCVVVLSLSMVMAGSGDLEVMRICRYLRSRVGPNYPHVTYGSQMAINMAMALLFMGGGRYSLKTDSLSIALLLCALYPSFPVDSNDNRFHLQAFRHLYVLASEPRLLLSKDVDTGEFCYVPVEVTFKANEHYSEFKYKQMAPCILPELNRIEQLKILGPRYYSINFKQNLHFNELRFILLSELLVKQKNGYFSYSDDPKDEKAFNIRNFLNKIIVPHNITPDLLEQITNEEHINQFAKILNKTDDNRLNPKTNRLLKLVYESVVQETFDYVGIILVFDKQAQQPNTQFIQEIKLINKFYNLNSCNKKSLITKEFLYSTLNSIESNIRNKIKNRHNLINCYLDNKCNDDMANLIHFFVLYEINRHEIEYFSTQTLSLMYNQSFRYSPRFNSIVDDSARRSTIRTIPVQITNNYPTDYSTNIPVEVDNIPRTTGNCKFLPPIPLDQYKLNNDSNPEIIRKKPADKVRYTQDVAVRYLEPPEVQKPGDIVIRQLPNRQIAPAPPLIVRQAPPRPVNPAPLVIREVPPQAPSRIGEQLVLVPGKVLPPPARKVVIERLPPIPPKPQQIFIEKWLPFKKQKRRVIFQKAEADCVLPNPRNLIIQWDAPEVEVNRNYKKLGVERADPEEYVRRHGHDLLRHEEFLRKVKSIGAPDSLVETNSHIDVGLPDLEGDLEALRLIDLERVGLGEYRSVLSNLGIRSVTISPGELGLITSSNLDDLISVEHAKEIADDLDAGNEKLITDSELRAYFNSIDSNGDGVIDYDEFREIVN</sequence>
<protein>
    <submittedName>
        <fullName evidence="9">Anaphase-promoting complex subunit 1</fullName>
    </submittedName>
</protein>
<comment type="caution">
    <text evidence="9">The sequence shown here is derived from an EMBL/GenBank/DDBJ whole genome shotgun (WGS) entry which is preliminary data.</text>
</comment>
<evidence type="ECO:0000313" key="9">
    <source>
        <dbReference type="EMBL" id="RNA34516.1"/>
    </source>
</evidence>
<dbReference type="Pfam" id="PF21282">
    <property type="entry name" value="APC1_3rd"/>
    <property type="match status" value="1"/>
</dbReference>
<evidence type="ECO:0000256" key="3">
    <source>
        <dbReference type="ARBA" id="ARBA00022737"/>
    </source>
</evidence>
<keyword evidence="4" id="KW-0498">Mitosis</keyword>
<dbReference type="Gene3D" id="1.25.10.10">
    <property type="entry name" value="Leucine-rich Repeat Variant"/>
    <property type="match status" value="2"/>
</dbReference>
<dbReference type="InterPro" id="IPR024990">
    <property type="entry name" value="Apc1"/>
</dbReference>
<dbReference type="InterPro" id="IPR011989">
    <property type="entry name" value="ARM-like"/>
</dbReference>
<dbReference type="Pfam" id="PF12859">
    <property type="entry name" value="ANAPC1"/>
    <property type="match status" value="1"/>
</dbReference>
<dbReference type="EMBL" id="REGN01001460">
    <property type="protein sequence ID" value="RNA34516.1"/>
    <property type="molecule type" value="Genomic_DNA"/>
</dbReference>
<dbReference type="Gene3D" id="1.10.238.10">
    <property type="entry name" value="EF-hand"/>
    <property type="match status" value="1"/>
</dbReference>
<dbReference type="InterPro" id="IPR048971">
    <property type="entry name" value="Apc1_3rd"/>
</dbReference>
<dbReference type="GO" id="GO:0070979">
    <property type="term" value="P:protein K11-linked ubiquitination"/>
    <property type="evidence" value="ECO:0007669"/>
    <property type="project" value="TreeGrafter"/>
</dbReference>
<evidence type="ECO:0000256" key="7">
    <source>
        <dbReference type="SAM" id="MobiDB-lite"/>
    </source>
</evidence>
<evidence type="ECO:0000259" key="8">
    <source>
        <dbReference type="PROSITE" id="PS50222"/>
    </source>
</evidence>
<proteinExistence type="inferred from homology"/>
<feature type="region of interest" description="Disordered" evidence="7">
    <location>
        <begin position="911"/>
        <end position="943"/>
    </location>
</feature>
<dbReference type="InterPro" id="IPR049255">
    <property type="entry name" value="Apc1_N"/>
</dbReference>
<dbReference type="InterPro" id="IPR011992">
    <property type="entry name" value="EF-hand-dom_pair"/>
</dbReference>
<dbReference type="Proteomes" id="UP000276133">
    <property type="component" value="Unassembled WGS sequence"/>
</dbReference>
<dbReference type="PANTHER" id="PTHR12827:SF3">
    <property type="entry name" value="ANAPHASE-PROMOTING COMPLEX SUBUNIT 1"/>
    <property type="match status" value="1"/>
</dbReference>
<dbReference type="GO" id="GO:0007091">
    <property type="term" value="P:metaphase/anaphase transition of mitotic cell cycle"/>
    <property type="evidence" value="ECO:0007669"/>
    <property type="project" value="TreeGrafter"/>
</dbReference>